<dbReference type="Proteomes" id="UP000030153">
    <property type="component" value="Unassembled WGS sequence"/>
</dbReference>
<dbReference type="RefSeq" id="WP_036787326.1">
    <property type="nucleotide sequence ID" value="NZ_AVBG01000020.1"/>
</dbReference>
<organism evidence="1 2">
    <name type="scientific">Pontibacillus chungwhensis BH030062</name>
    <dbReference type="NCBI Taxonomy" id="1385513"/>
    <lineage>
        <taxon>Bacteria</taxon>
        <taxon>Bacillati</taxon>
        <taxon>Bacillota</taxon>
        <taxon>Bacilli</taxon>
        <taxon>Bacillales</taxon>
        <taxon>Bacillaceae</taxon>
        <taxon>Pontibacillus</taxon>
    </lineage>
</organism>
<dbReference type="STRING" id="1385513.N780_09550"/>
<dbReference type="AlphaFoldDB" id="A0A0A2UPN9"/>
<comment type="caution">
    <text evidence="1">The sequence shown here is derived from an EMBL/GenBank/DDBJ whole genome shotgun (WGS) entry which is preliminary data.</text>
</comment>
<evidence type="ECO:0000313" key="2">
    <source>
        <dbReference type="Proteomes" id="UP000030153"/>
    </source>
</evidence>
<accession>A0A0A2UPN9</accession>
<evidence type="ECO:0000313" key="1">
    <source>
        <dbReference type="EMBL" id="KGP89879.1"/>
    </source>
</evidence>
<reference evidence="1 2" key="1">
    <citation type="submission" date="2013-08" db="EMBL/GenBank/DDBJ databases">
        <title>Genome of Pontibacillus chungwhensis.</title>
        <authorList>
            <person name="Wang Q."/>
            <person name="Wang G."/>
        </authorList>
    </citation>
    <scope>NUCLEOTIDE SEQUENCE [LARGE SCALE GENOMIC DNA]</scope>
    <source>
        <strain evidence="1 2">BH030062</strain>
    </source>
</reference>
<proteinExistence type="predicted"/>
<gene>
    <name evidence="1" type="ORF">N780_09550</name>
</gene>
<sequence length="399" mass="46450">MIASTLKERITVAVPVLKARVKVVSQQLNELGQFSQYILFAFGNGYRLEDILAVVKLEPHVIQEEIRYLNRIGLITEEDGSSEIRLTSKGQGLFQIMGVVKRFNHQGEGVLINGVTGLIEPLEEGEIYHSSELSGKACKVKEKIVRTLYRNPNPSNSKKFVLSHFPLGDLDDEQKEELQIELRYESVPYYIEKQIEQLPSPQANVSLANQGVVQEDEINQLESYLHVERVLHKINIDLKRTELDPYRTVLDSLEKLRQFDQGLISQKAEHVLLQAEEELQKNKEDHLFFFDPVTGQHFLDRPQYPYEHAKPWTDLTPARFYQEDKMPDHHSLYLLFGEQDRRGEVKREEAYTIRQRIPYDVLFQKVTETSTVEEEGAERTWTKKERFVFSDPLKKMYNT</sequence>
<protein>
    <submittedName>
        <fullName evidence="1">Uncharacterized protein</fullName>
    </submittedName>
</protein>
<dbReference type="eggNOG" id="ENOG502ZWFX">
    <property type="taxonomic scope" value="Bacteria"/>
</dbReference>
<keyword evidence="2" id="KW-1185">Reference proteome</keyword>
<dbReference type="EMBL" id="AVBG01000020">
    <property type="protein sequence ID" value="KGP89879.1"/>
    <property type="molecule type" value="Genomic_DNA"/>
</dbReference>
<name>A0A0A2UPN9_9BACI</name>